<gene>
    <name evidence="12" type="ORF">CUNI_LOCUS13604</name>
</gene>
<dbReference type="Gene3D" id="2.60.40.2130">
    <property type="entry name" value="F-spondin domain"/>
    <property type="match status" value="1"/>
</dbReference>
<name>A0A8S3ZL82_9EUPU</name>
<feature type="region of interest" description="Disordered" evidence="9">
    <location>
        <begin position="277"/>
        <end position="311"/>
    </location>
</feature>
<dbReference type="InterPro" id="IPR000884">
    <property type="entry name" value="TSP1_rpt"/>
</dbReference>
<dbReference type="InterPro" id="IPR051418">
    <property type="entry name" value="Spondin/Thrombospondin_T1"/>
</dbReference>
<evidence type="ECO:0000313" key="13">
    <source>
        <dbReference type="Proteomes" id="UP000678393"/>
    </source>
</evidence>
<sequence length="424" mass="47824">MDVVTVVVLLTLFALASQCDSSKDTVRNRFKQNAVYCKPKSLVKYVLTVNTYWSKQTFPKMYPMYRPHAQWSPLVGRSHDLEHHMWVVGENATLGVKLFAEQGIYHALDTEFVQGYNGVLDSFVAPAIDSGVGQTSCVIVLDGQHSKLSFMMKIIPSPDWFIGVSNLDLCARGRWKTSLRMDLHPYDAGTDQGLTFSSPNWPSVPAEPISKVTSSFPNHAASSFLYPDYKALPRLAAVSLDLVTEYRQRKTFAKVHKNTTTMASKNSGMHKYPKIRDDETFLSSNTTDKRIGKHRYPGSEAKSDKSRSSKLDSSKTIKDIFADDEKTHVGRESTVTENSSVDCHVGQWAEWNPCSRSCGLGQRERSRNISIYPRNRGANCPLLREQDVCGSMRNCQIARFTFLEDKKAKKRMRPEKSNLGRDQT</sequence>
<evidence type="ECO:0000256" key="1">
    <source>
        <dbReference type="ARBA" id="ARBA00004498"/>
    </source>
</evidence>
<keyword evidence="5 10" id="KW-0732">Signal</keyword>
<dbReference type="SMART" id="SM00209">
    <property type="entry name" value="TSP1"/>
    <property type="match status" value="1"/>
</dbReference>
<keyword evidence="3" id="KW-0272">Extracellular matrix</keyword>
<keyword evidence="13" id="KW-1185">Reference proteome</keyword>
<evidence type="ECO:0000256" key="4">
    <source>
        <dbReference type="ARBA" id="ARBA00022723"/>
    </source>
</evidence>
<dbReference type="PANTHER" id="PTHR11311:SF15">
    <property type="entry name" value="SPONDIN-2"/>
    <property type="match status" value="1"/>
</dbReference>
<dbReference type="EMBL" id="CAJHNH020002902">
    <property type="protein sequence ID" value="CAG5128046.1"/>
    <property type="molecule type" value="Genomic_DNA"/>
</dbReference>
<comment type="caution">
    <text evidence="12">The sequence shown here is derived from an EMBL/GenBank/DDBJ whole genome shotgun (WGS) entry which is preliminary data.</text>
</comment>
<feature type="domain" description="Spondin" evidence="11">
    <location>
        <begin position="33"/>
        <end position="220"/>
    </location>
</feature>
<evidence type="ECO:0000256" key="10">
    <source>
        <dbReference type="SAM" id="SignalP"/>
    </source>
</evidence>
<dbReference type="InterPro" id="IPR036383">
    <property type="entry name" value="TSP1_rpt_sf"/>
</dbReference>
<dbReference type="InterPro" id="IPR038678">
    <property type="entry name" value="Spondin_N_sf"/>
</dbReference>
<dbReference type="SUPFAM" id="SSF82895">
    <property type="entry name" value="TSP-1 type 1 repeat"/>
    <property type="match status" value="1"/>
</dbReference>
<evidence type="ECO:0000256" key="2">
    <source>
        <dbReference type="ARBA" id="ARBA00022525"/>
    </source>
</evidence>
<dbReference type="PROSITE" id="PS50092">
    <property type="entry name" value="TSP1"/>
    <property type="match status" value="1"/>
</dbReference>
<proteinExistence type="predicted"/>
<evidence type="ECO:0000256" key="3">
    <source>
        <dbReference type="ARBA" id="ARBA00022530"/>
    </source>
</evidence>
<feature type="signal peptide" evidence="10">
    <location>
        <begin position="1"/>
        <end position="21"/>
    </location>
</feature>
<keyword evidence="8" id="KW-0325">Glycoprotein</keyword>
<accession>A0A8S3ZL82</accession>
<feature type="compositionally biased region" description="Basic and acidic residues" evidence="9">
    <location>
        <begin position="301"/>
        <end position="311"/>
    </location>
</feature>
<dbReference type="Proteomes" id="UP000678393">
    <property type="component" value="Unassembled WGS sequence"/>
</dbReference>
<dbReference type="Pfam" id="PF06468">
    <property type="entry name" value="Spond_N"/>
    <property type="match status" value="1"/>
</dbReference>
<dbReference type="PROSITE" id="PS51020">
    <property type="entry name" value="SPONDIN"/>
    <property type="match status" value="1"/>
</dbReference>
<evidence type="ECO:0000256" key="5">
    <source>
        <dbReference type="ARBA" id="ARBA00022729"/>
    </source>
</evidence>
<keyword evidence="6" id="KW-0130">Cell adhesion</keyword>
<evidence type="ECO:0000256" key="8">
    <source>
        <dbReference type="ARBA" id="ARBA00023180"/>
    </source>
</evidence>
<evidence type="ECO:0000256" key="6">
    <source>
        <dbReference type="ARBA" id="ARBA00022889"/>
    </source>
</evidence>
<dbReference type="Gene3D" id="2.20.100.10">
    <property type="entry name" value="Thrombospondin type-1 (TSP1) repeat"/>
    <property type="match status" value="1"/>
</dbReference>
<evidence type="ECO:0000256" key="7">
    <source>
        <dbReference type="ARBA" id="ARBA00023157"/>
    </source>
</evidence>
<reference evidence="12" key="1">
    <citation type="submission" date="2021-04" db="EMBL/GenBank/DDBJ databases">
        <authorList>
            <consortium name="Molecular Ecology Group"/>
        </authorList>
    </citation>
    <scope>NUCLEOTIDE SEQUENCE</scope>
</reference>
<dbReference type="Pfam" id="PF19028">
    <property type="entry name" value="TSP1_spondin"/>
    <property type="match status" value="1"/>
</dbReference>
<evidence type="ECO:0000259" key="11">
    <source>
        <dbReference type="PROSITE" id="PS51020"/>
    </source>
</evidence>
<feature type="chain" id="PRO_5035848478" description="Spondin domain-containing protein" evidence="10">
    <location>
        <begin position="22"/>
        <end position="424"/>
    </location>
</feature>
<dbReference type="InterPro" id="IPR009465">
    <property type="entry name" value="Spondin_N"/>
</dbReference>
<dbReference type="GO" id="GO:0007155">
    <property type="term" value="P:cell adhesion"/>
    <property type="evidence" value="ECO:0007669"/>
    <property type="project" value="UniProtKB-KW"/>
</dbReference>
<keyword evidence="2" id="KW-0964">Secreted</keyword>
<evidence type="ECO:0000256" key="9">
    <source>
        <dbReference type="SAM" id="MobiDB-lite"/>
    </source>
</evidence>
<evidence type="ECO:0000313" key="12">
    <source>
        <dbReference type="EMBL" id="CAG5128046.1"/>
    </source>
</evidence>
<dbReference type="GO" id="GO:0046872">
    <property type="term" value="F:metal ion binding"/>
    <property type="evidence" value="ECO:0007669"/>
    <property type="project" value="UniProtKB-KW"/>
</dbReference>
<dbReference type="AlphaFoldDB" id="A0A8S3ZL82"/>
<dbReference type="InterPro" id="IPR044004">
    <property type="entry name" value="TSP1_spondin_dom"/>
</dbReference>
<dbReference type="GO" id="GO:0031012">
    <property type="term" value="C:extracellular matrix"/>
    <property type="evidence" value="ECO:0007669"/>
    <property type="project" value="TreeGrafter"/>
</dbReference>
<dbReference type="OrthoDB" id="6090599at2759"/>
<protein>
    <recommendedName>
        <fullName evidence="11">Spondin domain-containing protein</fullName>
    </recommendedName>
</protein>
<comment type="subcellular location">
    <subcellularLocation>
        <location evidence="1">Secreted</location>
        <location evidence="1">Extracellular space</location>
        <location evidence="1">Extracellular matrix</location>
    </subcellularLocation>
</comment>
<organism evidence="12 13">
    <name type="scientific">Candidula unifasciata</name>
    <dbReference type="NCBI Taxonomy" id="100452"/>
    <lineage>
        <taxon>Eukaryota</taxon>
        <taxon>Metazoa</taxon>
        <taxon>Spiralia</taxon>
        <taxon>Lophotrochozoa</taxon>
        <taxon>Mollusca</taxon>
        <taxon>Gastropoda</taxon>
        <taxon>Heterobranchia</taxon>
        <taxon>Euthyneura</taxon>
        <taxon>Panpulmonata</taxon>
        <taxon>Eupulmonata</taxon>
        <taxon>Stylommatophora</taxon>
        <taxon>Helicina</taxon>
        <taxon>Helicoidea</taxon>
        <taxon>Geomitridae</taxon>
        <taxon>Candidula</taxon>
    </lineage>
</organism>
<keyword evidence="7" id="KW-1015">Disulfide bond</keyword>
<dbReference type="NCBIfam" id="NF038123">
    <property type="entry name" value="NF038123_dom"/>
    <property type="match status" value="1"/>
</dbReference>
<keyword evidence="4" id="KW-0479">Metal-binding</keyword>
<dbReference type="PANTHER" id="PTHR11311">
    <property type="entry name" value="SPONDIN"/>
    <property type="match status" value="1"/>
</dbReference>